<gene>
    <name evidence="2" type="ORF">CSO01_17410</name>
</gene>
<proteinExistence type="predicted"/>
<keyword evidence="3" id="KW-1185">Reference proteome</keyword>
<comment type="caution">
    <text evidence="2">The sequence shown here is derived from an EMBL/GenBank/DDBJ whole genome shotgun (WGS) entry which is preliminary data.</text>
</comment>
<protein>
    <submittedName>
        <fullName evidence="2">Uncharacterized protein</fullName>
    </submittedName>
</protein>
<keyword evidence="1" id="KW-0812">Transmembrane</keyword>
<dbReference type="Proteomes" id="UP000321798">
    <property type="component" value="Unassembled WGS sequence"/>
</dbReference>
<accession>A0A512PCZ6</accession>
<dbReference type="RefSeq" id="WP_146952792.1">
    <property type="nucleotide sequence ID" value="NZ_BAABBJ010000003.1"/>
</dbReference>
<sequence>MLLTPNHGRYDGKLIRRRYEGSSVEIGAEGITWTPPSYRAYNHGRFSVTIGDLPGRAHAVTKIRTAFPSRSSAGEINRYVVTDTTGAILGSFPSGEGVTGSSLPEHVAGWYPMPAVRKAVEDAGLRWDDRDFTGDDKALDTAFPGAVPHLRTLHRAAWVQSLIYLVGGVVFVGMAVGWAADGGWGRFVFPVIVGLLGVEFLVVGTLAAPPVMRTVRQRHLARVAALRSSSSAAGRAD</sequence>
<organism evidence="2 3">
    <name type="scientific">Cellulomonas soli</name>
    <dbReference type="NCBI Taxonomy" id="931535"/>
    <lineage>
        <taxon>Bacteria</taxon>
        <taxon>Bacillati</taxon>
        <taxon>Actinomycetota</taxon>
        <taxon>Actinomycetes</taxon>
        <taxon>Micrococcales</taxon>
        <taxon>Cellulomonadaceae</taxon>
        <taxon>Cellulomonas</taxon>
    </lineage>
</organism>
<feature type="transmembrane region" description="Helical" evidence="1">
    <location>
        <begin position="161"/>
        <end position="180"/>
    </location>
</feature>
<keyword evidence="1" id="KW-1133">Transmembrane helix</keyword>
<keyword evidence="1" id="KW-0472">Membrane</keyword>
<feature type="transmembrane region" description="Helical" evidence="1">
    <location>
        <begin position="186"/>
        <end position="208"/>
    </location>
</feature>
<evidence type="ECO:0000313" key="3">
    <source>
        <dbReference type="Proteomes" id="UP000321798"/>
    </source>
</evidence>
<reference evidence="2 3" key="1">
    <citation type="submission" date="2019-07" db="EMBL/GenBank/DDBJ databases">
        <title>Whole genome shotgun sequence of Cellulomonas soli NBRC 109434.</title>
        <authorList>
            <person name="Hosoyama A."/>
            <person name="Uohara A."/>
            <person name="Ohji S."/>
            <person name="Ichikawa N."/>
        </authorList>
    </citation>
    <scope>NUCLEOTIDE SEQUENCE [LARGE SCALE GENOMIC DNA]</scope>
    <source>
        <strain evidence="2 3">NBRC 109434</strain>
    </source>
</reference>
<dbReference type="EMBL" id="BKAL01000005">
    <property type="protein sequence ID" value="GEP69026.1"/>
    <property type="molecule type" value="Genomic_DNA"/>
</dbReference>
<name>A0A512PCZ6_9CELL</name>
<dbReference type="AlphaFoldDB" id="A0A512PCZ6"/>
<dbReference type="OrthoDB" id="3670437at2"/>
<evidence type="ECO:0000256" key="1">
    <source>
        <dbReference type="SAM" id="Phobius"/>
    </source>
</evidence>
<evidence type="ECO:0000313" key="2">
    <source>
        <dbReference type="EMBL" id="GEP69026.1"/>
    </source>
</evidence>